<comment type="subunit">
    <text evidence="4">Component of the lipopolysaccharide transport and assembly complex. Interacts with LptE and LptA.</text>
</comment>
<sequence length="796" mass="89864" precursor="true">MLKSRFLAAITPIVLAYAPQSHANENTPPESIPVEQLPNSEQETNDGIIIDGDKLELHLDRKMRAIGNAEIHRGKQTAYGDIIEYNVQNDELHVTGNARVEVGDAKLSGPELRMRLSESIGEMRDASIIMHKSASKSGSQDDDALVFTNDIGNQQNEQLRYQNRASSHLNDRMETNRYGEMQLSSKPSTVRGNAEHIYFEGEDKKRLTGARYTTCEVGVDDWYIKASEIKLDDYTSSGTATNARVEFKGVPLLYTPWIEFSFNNQRKTGLLAPTMGTTSRSGFEVLTPFYWNIAPNKDATLGLRALSKRGVQLQGEFRYMEENFSGTDNIEYLPSDTLTNETRYFANLKHQHRFGNGWSAGYSLEKVSDSQYFSELSTRIVTTSRINLPQQLNVDYADENWSFNAIAQKFQTLDNVSFPYERLPQMTLSGGKTYGDVNLNLYTQLVAFDNNNNSTARPTGTRFTAYPSITLPMSRPYGYITPKLGVHYTSYNLNNVAADQESLHRTLPIFSLDSGLYFDRDFKIANRGYSQTIEPRLFYVYIPDRNQAKIPVFDSSVTDLNFATLFMENQFTGNDRINNANQLSFALTTRFIESSTGTQRLSASIGQRYYFADQEVALDYSNLSTFRKNNSSDVIAGITGQLKNSWQVDAFWQYNTDDSTAVRTTITSRYNPEPGKVLNLSYSYRQDLLDQFNISSQWPIGKGWYGVGRMNYSMREKNIIETLAGLEYDAGCWQARGVMQRVTTATADANYAFFFQLELGGLASIGANPLAVIKRNVPGYVSSNFIPDNPQPSYYE</sequence>
<feature type="domain" description="LptD C-terminal" evidence="7">
    <location>
        <begin position="342"/>
        <end position="704"/>
    </location>
</feature>
<dbReference type="HAMAP" id="MF_01411">
    <property type="entry name" value="LPS_assembly_LptD"/>
    <property type="match status" value="1"/>
</dbReference>
<keyword evidence="3 4" id="KW-0998">Cell outer membrane</keyword>
<dbReference type="RefSeq" id="WP_135276150.1">
    <property type="nucleotide sequence ID" value="NZ_PQVH01000001.1"/>
</dbReference>
<keyword evidence="2 4" id="KW-0472">Membrane</keyword>
<evidence type="ECO:0000259" key="7">
    <source>
        <dbReference type="Pfam" id="PF04453"/>
    </source>
</evidence>
<dbReference type="OrthoDB" id="9760225at2"/>
<evidence type="ECO:0000313" key="8">
    <source>
        <dbReference type="EMBL" id="TFW73368.1"/>
    </source>
</evidence>
<feature type="domain" description="Organic solvent tolerance-like N-terminal" evidence="6">
    <location>
        <begin position="50"/>
        <end position="117"/>
    </location>
</feature>
<dbReference type="Proteomes" id="UP000297706">
    <property type="component" value="Unassembled WGS sequence"/>
</dbReference>
<dbReference type="GO" id="GO:0043165">
    <property type="term" value="P:Gram-negative-bacterium-type cell outer membrane assembly"/>
    <property type="evidence" value="ECO:0007669"/>
    <property type="project" value="UniProtKB-UniRule"/>
</dbReference>
<dbReference type="Pfam" id="PF04453">
    <property type="entry name" value="LptD"/>
    <property type="match status" value="1"/>
</dbReference>
<evidence type="ECO:0000259" key="6">
    <source>
        <dbReference type="Pfam" id="PF03968"/>
    </source>
</evidence>
<dbReference type="Pfam" id="PF03968">
    <property type="entry name" value="LptD_N"/>
    <property type="match status" value="1"/>
</dbReference>
<dbReference type="InterPro" id="IPR020889">
    <property type="entry name" value="LipoPS_assembly_LptD"/>
</dbReference>
<feature type="signal peptide" evidence="4">
    <location>
        <begin position="1"/>
        <end position="23"/>
    </location>
</feature>
<dbReference type="EMBL" id="PQVH01000001">
    <property type="protein sequence ID" value="TFW73368.1"/>
    <property type="molecule type" value="Genomic_DNA"/>
</dbReference>
<comment type="subcellular location">
    <subcellularLocation>
        <location evidence="4">Cell outer membrane</location>
    </subcellularLocation>
</comment>
<dbReference type="GO" id="GO:0009279">
    <property type="term" value="C:cell outer membrane"/>
    <property type="evidence" value="ECO:0007669"/>
    <property type="project" value="UniProtKB-SubCell"/>
</dbReference>
<feature type="region of interest" description="Disordered" evidence="5">
    <location>
        <begin position="21"/>
        <end position="45"/>
    </location>
</feature>
<evidence type="ECO:0000256" key="1">
    <source>
        <dbReference type="ARBA" id="ARBA00022729"/>
    </source>
</evidence>
<name>A0A4Y9VV66_9PROT</name>
<dbReference type="AlphaFoldDB" id="A0A4Y9VV66"/>
<accession>A0A4Y9VV66</accession>
<dbReference type="GO" id="GO:1990351">
    <property type="term" value="C:transporter complex"/>
    <property type="evidence" value="ECO:0007669"/>
    <property type="project" value="TreeGrafter"/>
</dbReference>
<proteinExistence type="inferred from homology"/>
<reference evidence="8 9" key="1">
    <citation type="submission" date="2018-02" db="EMBL/GenBank/DDBJ databases">
        <title>A novel lanthanide dependent methylotroph, Methylotenera sp. La3113.</title>
        <authorList>
            <person name="Lv H."/>
            <person name="Tani A."/>
        </authorList>
    </citation>
    <scope>NUCLEOTIDE SEQUENCE [LARGE SCALE GENOMIC DNA]</scope>
    <source>
        <strain evidence="8 9">La3113</strain>
    </source>
</reference>
<evidence type="ECO:0000256" key="5">
    <source>
        <dbReference type="SAM" id="MobiDB-lite"/>
    </source>
</evidence>
<evidence type="ECO:0000256" key="2">
    <source>
        <dbReference type="ARBA" id="ARBA00023136"/>
    </source>
</evidence>
<dbReference type="PANTHER" id="PTHR30189:SF1">
    <property type="entry name" value="LPS-ASSEMBLY PROTEIN LPTD"/>
    <property type="match status" value="1"/>
</dbReference>
<comment type="function">
    <text evidence="4">Together with LptE, is involved in the assembly of lipopolysaccharide (LPS) at the surface of the outer membrane.</text>
</comment>
<protein>
    <recommendedName>
        <fullName evidence="4">LPS-assembly protein LptD</fullName>
    </recommendedName>
</protein>
<comment type="caution">
    <text evidence="4">Lacks conserved residue(s) required for the propagation of feature annotation.</text>
</comment>
<gene>
    <name evidence="4" type="primary">lptD</name>
    <name evidence="8" type="ORF">C3Y98_00330</name>
</gene>
<dbReference type="InterPro" id="IPR005653">
    <property type="entry name" value="OstA-like_N"/>
</dbReference>
<dbReference type="InterPro" id="IPR007543">
    <property type="entry name" value="LptD_C"/>
</dbReference>
<evidence type="ECO:0000256" key="4">
    <source>
        <dbReference type="HAMAP-Rule" id="MF_01411"/>
    </source>
</evidence>
<dbReference type="PANTHER" id="PTHR30189">
    <property type="entry name" value="LPS-ASSEMBLY PROTEIN"/>
    <property type="match status" value="1"/>
</dbReference>
<evidence type="ECO:0000313" key="9">
    <source>
        <dbReference type="Proteomes" id="UP000297706"/>
    </source>
</evidence>
<feature type="chain" id="PRO_5021520955" description="LPS-assembly protein LptD" evidence="4">
    <location>
        <begin position="24"/>
        <end position="796"/>
    </location>
</feature>
<evidence type="ECO:0000256" key="3">
    <source>
        <dbReference type="ARBA" id="ARBA00023237"/>
    </source>
</evidence>
<keyword evidence="1 4" id="KW-0732">Signal</keyword>
<comment type="similarity">
    <text evidence="4">Belongs to the LptD family.</text>
</comment>
<dbReference type="InterPro" id="IPR050218">
    <property type="entry name" value="LptD"/>
</dbReference>
<comment type="caution">
    <text evidence="8">The sequence shown here is derived from an EMBL/GenBank/DDBJ whole genome shotgun (WGS) entry which is preliminary data.</text>
</comment>
<dbReference type="GO" id="GO:0015920">
    <property type="term" value="P:lipopolysaccharide transport"/>
    <property type="evidence" value="ECO:0007669"/>
    <property type="project" value="InterPro"/>
</dbReference>
<dbReference type="Gene3D" id="2.60.450.10">
    <property type="entry name" value="Lipopolysaccharide (LPS) transport protein A like domain"/>
    <property type="match status" value="1"/>
</dbReference>
<keyword evidence="9" id="KW-1185">Reference proteome</keyword>
<organism evidence="8 9">
    <name type="scientific">Methylotenera oryzisoli</name>
    <dbReference type="NCBI Taxonomy" id="2080758"/>
    <lineage>
        <taxon>Bacteria</taxon>
        <taxon>Pseudomonadati</taxon>
        <taxon>Pseudomonadota</taxon>
        <taxon>Betaproteobacteria</taxon>
        <taxon>Nitrosomonadales</taxon>
        <taxon>Methylophilaceae</taxon>
        <taxon>Methylotenera</taxon>
    </lineage>
</organism>